<evidence type="ECO:0000313" key="1">
    <source>
        <dbReference type="EMBL" id="KAK7246761.1"/>
    </source>
</evidence>
<comment type="caution">
    <text evidence="1">The sequence shown here is derived from an EMBL/GenBank/DDBJ whole genome shotgun (WGS) entry which is preliminary data.</text>
</comment>
<dbReference type="AlphaFoldDB" id="A0AAN9E6S1"/>
<proteinExistence type="predicted"/>
<reference evidence="1 2" key="1">
    <citation type="submission" date="2024-01" db="EMBL/GenBank/DDBJ databases">
        <title>The genomes of 5 underutilized Papilionoideae crops provide insights into root nodulation and disease resistanc.</title>
        <authorList>
            <person name="Yuan L."/>
        </authorList>
    </citation>
    <scope>NUCLEOTIDE SEQUENCE [LARGE SCALE GENOMIC DNA]</scope>
    <source>
        <strain evidence="1">ZHUSHIDOU_FW_LH</strain>
        <tissue evidence="1">Leaf</tissue>
    </source>
</reference>
<dbReference type="EMBL" id="JAYWIO010000008">
    <property type="protein sequence ID" value="KAK7246761.1"/>
    <property type="molecule type" value="Genomic_DNA"/>
</dbReference>
<accession>A0AAN9E6S1</accession>
<gene>
    <name evidence="1" type="ORF">RIF29_41631</name>
</gene>
<protein>
    <submittedName>
        <fullName evidence="1">Uncharacterized protein</fullName>
    </submittedName>
</protein>
<dbReference type="Proteomes" id="UP001372338">
    <property type="component" value="Unassembled WGS sequence"/>
</dbReference>
<keyword evidence="2" id="KW-1185">Reference proteome</keyword>
<name>A0AAN9E6S1_CROPI</name>
<evidence type="ECO:0000313" key="2">
    <source>
        <dbReference type="Proteomes" id="UP001372338"/>
    </source>
</evidence>
<organism evidence="1 2">
    <name type="scientific">Crotalaria pallida</name>
    <name type="common">Smooth rattlebox</name>
    <name type="synonym">Crotalaria striata</name>
    <dbReference type="NCBI Taxonomy" id="3830"/>
    <lineage>
        <taxon>Eukaryota</taxon>
        <taxon>Viridiplantae</taxon>
        <taxon>Streptophyta</taxon>
        <taxon>Embryophyta</taxon>
        <taxon>Tracheophyta</taxon>
        <taxon>Spermatophyta</taxon>
        <taxon>Magnoliopsida</taxon>
        <taxon>eudicotyledons</taxon>
        <taxon>Gunneridae</taxon>
        <taxon>Pentapetalae</taxon>
        <taxon>rosids</taxon>
        <taxon>fabids</taxon>
        <taxon>Fabales</taxon>
        <taxon>Fabaceae</taxon>
        <taxon>Papilionoideae</taxon>
        <taxon>50 kb inversion clade</taxon>
        <taxon>genistoids sensu lato</taxon>
        <taxon>core genistoids</taxon>
        <taxon>Crotalarieae</taxon>
        <taxon>Crotalaria</taxon>
    </lineage>
</organism>
<sequence>MLEAGVNSIRNTLNNVEPPICTKLSLLLVDSNYARKLKKLELDRRRRRVSKAKSKALISRIQLRLIITFFFYSQLQDNVWMDLVKMMIIYPCC</sequence>